<dbReference type="EMBL" id="LGTZ01001375">
    <property type="protein sequence ID" value="OJD21540.1"/>
    <property type="molecule type" value="Genomic_DNA"/>
</dbReference>
<dbReference type="Proteomes" id="UP000242791">
    <property type="component" value="Unassembled WGS sequence"/>
</dbReference>
<dbReference type="GO" id="GO:0005634">
    <property type="term" value="C:nucleus"/>
    <property type="evidence" value="ECO:0007669"/>
    <property type="project" value="UniProtKB-SubCell"/>
</dbReference>
<dbReference type="PANTHER" id="PTHR45093:SF2">
    <property type="entry name" value="LISH DOMAIN-CONTAINING PROTEIN"/>
    <property type="match status" value="1"/>
</dbReference>
<accession>A0A1J9R0H0</accession>
<keyword evidence="5" id="KW-1185">Reference proteome</keyword>
<proteinExistence type="predicted"/>
<feature type="region of interest" description="Disordered" evidence="3">
    <location>
        <begin position="1"/>
        <end position="190"/>
    </location>
</feature>
<evidence type="ECO:0000256" key="3">
    <source>
        <dbReference type="SAM" id="MobiDB-lite"/>
    </source>
</evidence>
<organism evidence="4 5">
    <name type="scientific">Blastomyces percursus</name>
    <dbReference type="NCBI Taxonomy" id="1658174"/>
    <lineage>
        <taxon>Eukaryota</taxon>
        <taxon>Fungi</taxon>
        <taxon>Dikarya</taxon>
        <taxon>Ascomycota</taxon>
        <taxon>Pezizomycotina</taxon>
        <taxon>Eurotiomycetes</taxon>
        <taxon>Eurotiomycetidae</taxon>
        <taxon>Onygenales</taxon>
        <taxon>Ajellomycetaceae</taxon>
        <taxon>Blastomyces</taxon>
    </lineage>
</organism>
<keyword evidence="2" id="KW-0539">Nucleus</keyword>
<evidence type="ECO:0000313" key="4">
    <source>
        <dbReference type="EMBL" id="OJD21540.1"/>
    </source>
</evidence>
<feature type="compositionally biased region" description="Low complexity" evidence="3">
    <location>
        <begin position="360"/>
        <end position="375"/>
    </location>
</feature>
<dbReference type="PANTHER" id="PTHR45093">
    <property type="entry name" value="TRANSCRIPTION ACTIVATOR MSS11"/>
    <property type="match status" value="1"/>
</dbReference>
<feature type="compositionally biased region" description="Low complexity" evidence="3">
    <location>
        <begin position="396"/>
        <end position="412"/>
    </location>
</feature>
<feature type="compositionally biased region" description="Low complexity" evidence="3">
    <location>
        <begin position="57"/>
        <end position="76"/>
    </location>
</feature>
<feature type="region of interest" description="Disordered" evidence="3">
    <location>
        <begin position="474"/>
        <end position="534"/>
    </location>
</feature>
<sequence length="598" mass="66014">MFNWHTSVEHPPQGNPVSARQQHQLPHQQHQQHQHQPHPHQQHPHQHQHQRQHQQHQQHQQQQQQQQHQQQQQNHHGPPLQWLTAAPPLSRPLPNTLPPLSAALCPPNNFGSTTQNDPAVLHTPASTDHSLSESSSIRENTVVENAVDLDPEPTYDHPAPGPEPSSDEVEIDGGGGSAPQQASRVGPGRGVDITLLENETPRKHGKRLTTREETALFEICNRHAATFGERNRLCEWWVNVTQEFTASEGHPYSWHSVRRKVELVTQQRIKFLAGLDGKRRDDQADAAWSAAVDSWIPAWKRFQEQETERINAKQGKRGRKRKAVVDAEGVGLGYQHMLPPGFDTMFPPSSKPSKATRMDPPASIPAATAPSSTTAESVQADPPSKQQKQQQKHQQKQQQQQKQQKQQQKQQHVPASIPIQPTSQQTAVSNTAAILAAGTSSSASSAAAVAAAEPNVGAAILETLSKLNKNLEAVSSRTHQSNAMSLAAAAAHPHPHSHPHPHQHQHQHQQQKSSPNPTMANHGRTAAGAGGATAAAVATGPMPVQNSISPSTLHQLKSELRAELRQEIQKDRAQLEEKLDSVQRTQEMILELLRQEPQ</sequence>
<feature type="compositionally biased region" description="Basic residues" evidence="3">
    <location>
        <begin position="30"/>
        <end position="56"/>
    </location>
</feature>
<dbReference type="VEuPathDB" id="FungiDB:ACJ73_07121"/>
<comment type="caution">
    <text evidence="4">The sequence shown here is derived from an EMBL/GenBank/DDBJ whole genome shotgun (WGS) entry which is preliminary data.</text>
</comment>
<feature type="region of interest" description="Disordered" evidence="3">
    <location>
        <begin position="333"/>
        <end position="424"/>
    </location>
</feature>
<protein>
    <submittedName>
        <fullName evidence="4">Uncharacterized protein</fullName>
    </submittedName>
</protein>
<feature type="compositionally biased region" description="Polar residues" evidence="3">
    <location>
        <begin position="124"/>
        <end position="143"/>
    </location>
</feature>
<dbReference type="AlphaFoldDB" id="A0A1J9R0H0"/>
<reference evidence="4 5" key="1">
    <citation type="submission" date="2015-08" db="EMBL/GenBank/DDBJ databases">
        <title>Emmonsia species relationships and genome sequence.</title>
        <authorList>
            <person name="Cuomo C.A."/>
            <person name="Schwartz I.S."/>
            <person name="Kenyon C."/>
            <person name="De Hoog G.S."/>
            <person name="Govender N.P."/>
            <person name="Botha A."/>
            <person name="Moreno L."/>
            <person name="De Vries M."/>
            <person name="Munoz J.F."/>
            <person name="Stielow J.B."/>
        </authorList>
    </citation>
    <scope>NUCLEOTIDE SEQUENCE [LARGE SCALE GENOMIC DNA]</scope>
    <source>
        <strain evidence="4 5">EI222</strain>
    </source>
</reference>
<feature type="compositionally biased region" description="Basic residues" evidence="3">
    <location>
        <begin position="493"/>
        <end position="509"/>
    </location>
</feature>
<gene>
    <name evidence="4" type="ORF">ACJ73_07121</name>
</gene>
<dbReference type="STRING" id="1658174.A0A1J9R0H0"/>
<evidence type="ECO:0000256" key="1">
    <source>
        <dbReference type="ARBA" id="ARBA00004123"/>
    </source>
</evidence>
<evidence type="ECO:0000256" key="2">
    <source>
        <dbReference type="ARBA" id="ARBA00023242"/>
    </source>
</evidence>
<feature type="compositionally biased region" description="Low complexity" evidence="3">
    <location>
        <begin position="479"/>
        <end position="492"/>
    </location>
</feature>
<comment type="subcellular location">
    <subcellularLocation>
        <location evidence="1">Nucleus</location>
    </subcellularLocation>
</comment>
<dbReference type="OrthoDB" id="4498420at2759"/>
<evidence type="ECO:0000313" key="5">
    <source>
        <dbReference type="Proteomes" id="UP000242791"/>
    </source>
</evidence>
<name>A0A1J9R0H0_9EURO</name>